<dbReference type="AlphaFoldDB" id="A0A7W8QD56"/>
<reference evidence="3 4" key="1">
    <citation type="submission" date="2020-08" db="EMBL/GenBank/DDBJ databases">
        <title>Genomic Encyclopedia of Type Strains, Phase IV (KMG-V): Genome sequencing to study the core and pangenomes of soil and plant-associated prokaryotes.</title>
        <authorList>
            <person name="Whitman W."/>
        </authorList>
    </citation>
    <scope>NUCLEOTIDE SEQUENCE [LARGE SCALE GENOMIC DNA]</scope>
    <source>
        <strain evidence="3 4">JPY158</strain>
    </source>
</reference>
<keyword evidence="2" id="KW-0812">Transmembrane</keyword>
<protein>
    <submittedName>
        <fullName evidence="3">Uncharacterized protein</fullName>
    </submittedName>
</protein>
<accession>A0A7W8QD56</accession>
<gene>
    <name evidence="3" type="ORF">HDG40_006336</name>
</gene>
<evidence type="ECO:0000256" key="2">
    <source>
        <dbReference type="SAM" id="Phobius"/>
    </source>
</evidence>
<evidence type="ECO:0000313" key="3">
    <source>
        <dbReference type="EMBL" id="MBB5428150.1"/>
    </source>
</evidence>
<keyword evidence="2" id="KW-1133">Transmembrane helix</keyword>
<evidence type="ECO:0000256" key="1">
    <source>
        <dbReference type="SAM" id="MobiDB-lite"/>
    </source>
</evidence>
<dbReference type="RefSeq" id="WP_018432462.1">
    <property type="nucleotide sequence ID" value="NZ_JACHDD010000011.1"/>
</dbReference>
<name>A0A7W8QD56_PARAM</name>
<comment type="caution">
    <text evidence="3">The sequence shown here is derived from an EMBL/GenBank/DDBJ whole genome shotgun (WGS) entry which is preliminary data.</text>
</comment>
<organism evidence="3 4">
    <name type="scientific">Paraburkholderia atlantica</name>
    <dbReference type="NCBI Taxonomy" id="2654982"/>
    <lineage>
        <taxon>Bacteria</taxon>
        <taxon>Pseudomonadati</taxon>
        <taxon>Pseudomonadota</taxon>
        <taxon>Betaproteobacteria</taxon>
        <taxon>Burkholderiales</taxon>
        <taxon>Burkholderiaceae</taxon>
        <taxon>Paraburkholderia</taxon>
    </lineage>
</organism>
<dbReference type="Proteomes" id="UP000592780">
    <property type="component" value="Unassembled WGS sequence"/>
</dbReference>
<feature type="region of interest" description="Disordered" evidence="1">
    <location>
        <begin position="28"/>
        <end position="56"/>
    </location>
</feature>
<dbReference type="EMBL" id="JACHDD010000011">
    <property type="protein sequence ID" value="MBB5428150.1"/>
    <property type="molecule type" value="Genomic_DNA"/>
</dbReference>
<evidence type="ECO:0000313" key="4">
    <source>
        <dbReference type="Proteomes" id="UP000592780"/>
    </source>
</evidence>
<keyword evidence="4" id="KW-1185">Reference proteome</keyword>
<proteinExistence type="predicted"/>
<keyword evidence="2" id="KW-0472">Membrane</keyword>
<sequence length="56" mass="6199">MEKWLVILGIWVMCAACAVFFIRGATRSSNRREQERKQASVASRGSAGDAQNVLND</sequence>
<feature type="transmembrane region" description="Helical" evidence="2">
    <location>
        <begin position="6"/>
        <end position="26"/>
    </location>
</feature>